<evidence type="ECO:0000313" key="2">
    <source>
        <dbReference type="Proteomes" id="UP000324222"/>
    </source>
</evidence>
<comment type="caution">
    <text evidence="1">The sequence shown here is derived from an EMBL/GenBank/DDBJ whole genome shotgun (WGS) entry which is preliminary data.</text>
</comment>
<gene>
    <name evidence="1" type="ORF">E2C01_006076</name>
</gene>
<name>A0A5B7CX68_PORTR</name>
<evidence type="ECO:0000313" key="1">
    <source>
        <dbReference type="EMBL" id="MPC13344.1"/>
    </source>
</evidence>
<dbReference type="AlphaFoldDB" id="A0A5B7CX68"/>
<dbReference type="Proteomes" id="UP000324222">
    <property type="component" value="Unassembled WGS sequence"/>
</dbReference>
<dbReference type="EMBL" id="VSRR010000274">
    <property type="protein sequence ID" value="MPC13344.1"/>
    <property type="molecule type" value="Genomic_DNA"/>
</dbReference>
<protein>
    <submittedName>
        <fullName evidence="1">Uncharacterized protein</fullName>
    </submittedName>
</protein>
<organism evidence="1 2">
    <name type="scientific">Portunus trituberculatus</name>
    <name type="common">Swimming crab</name>
    <name type="synonym">Neptunus trituberculatus</name>
    <dbReference type="NCBI Taxonomy" id="210409"/>
    <lineage>
        <taxon>Eukaryota</taxon>
        <taxon>Metazoa</taxon>
        <taxon>Ecdysozoa</taxon>
        <taxon>Arthropoda</taxon>
        <taxon>Crustacea</taxon>
        <taxon>Multicrustacea</taxon>
        <taxon>Malacostraca</taxon>
        <taxon>Eumalacostraca</taxon>
        <taxon>Eucarida</taxon>
        <taxon>Decapoda</taxon>
        <taxon>Pleocyemata</taxon>
        <taxon>Brachyura</taxon>
        <taxon>Eubrachyura</taxon>
        <taxon>Portunoidea</taxon>
        <taxon>Portunidae</taxon>
        <taxon>Portuninae</taxon>
        <taxon>Portunus</taxon>
    </lineage>
</organism>
<proteinExistence type="predicted"/>
<accession>A0A5B7CX68</accession>
<reference evidence="1 2" key="1">
    <citation type="submission" date="2019-05" db="EMBL/GenBank/DDBJ databases">
        <title>Another draft genome of Portunus trituberculatus and its Hox gene families provides insights of decapod evolution.</title>
        <authorList>
            <person name="Jeong J.-H."/>
            <person name="Song I."/>
            <person name="Kim S."/>
            <person name="Choi T."/>
            <person name="Kim D."/>
            <person name="Ryu S."/>
            <person name="Kim W."/>
        </authorList>
    </citation>
    <scope>NUCLEOTIDE SEQUENCE [LARGE SCALE GENOMIC DNA]</scope>
    <source>
        <tissue evidence="1">Muscle</tissue>
    </source>
</reference>
<sequence length="105" mass="11979">MYESVTGVSEFDDGDGHDKLLGVDPGNITRYEYRKIRPQCSDRAAKRWVTGVVLQHHSLHHCFSLITQLGNQSVVEHFSEFCIISELEAQSTKDYKGPQRLQMVL</sequence>
<keyword evidence="2" id="KW-1185">Reference proteome</keyword>